<dbReference type="Gene3D" id="3.40.50.720">
    <property type="entry name" value="NAD(P)-binding Rossmann-like Domain"/>
    <property type="match status" value="1"/>
</dbReference>
<evidence type="ECO:0000259" key="2">
    <source>
        <dbReference type="Pfam" id="PF02719"/>
    </source>
</evidence>
<dbReference type="Proteomes" id="UP000298588">
    <property type="component" value="Chromosome"/>
</dbReference>
<dbReference type="PANTHER" id="PTHR43318">
    <property type="entry name" value="UDP-N-ACETYLGLUCOSAMINE 4,6-DEHYDRATASE"/>
    <property type="match status" value="1"/>
</dbReference>
<comment type="similarity">
    <text evidence="1">Belongs to the polysaccharide synthase family.</text>
</comment>
<dbReference type="InterPro" id="IPR036291">
    <property type="entry name" value="NAD(P)-bd_dom_sf"/>
</dbReference>
<name>A0A4D7QLZ0_9HYPH</name>
<dbReference type="CDD" id="cd05237">
    <property type="entry name" value="UDP_invert_4-6DH_SDR_e"/>
    <property type="match status" value="1"/>
</dbReference>
<organism evidence="3 4">
    <name type="scientific">Phreatobacter aquaticus</name>
    <dbReference type="NCBI Taxonomy" id="2570229"/>
    <lineage>
        <taxon>Bacteria</taxon>
        <taxon>Pseudomonadati</taxon>
        <taxon>Pseudomonadota</taxon>
        <taxon>Alphaproteobacteria</taxon>
        <taxon>Hyphomicrobiales</taxon>
        <taxon>Phreatobacteraceae</taxon>
        <taxon>Phreatobacter</taxon>
    </lineage>
</organism>
<dbReference type="OrthoDB" id="9803111at2"/>
<evidence type="ECO:0000256" key="1">
    <source>
        <dbReference type="ARBA" id="ARBA00007430"/>
    </source>
</evidence>
<sequence>MNKLLDGQNILVTGGTGSLGQALVRRIFEGGYGEPERVLVFSRDEAKQHDMRTAFQRKDRATDDLIYRDHSSRLRFRIGDVRSQADLARAIDGIDMIIHAAALKQVPSCEYFPEQAIDTNCLGAINLVEALRSRPNKVQVVVGLSTDKACQPTNVMGMTKALQERILVAANLVSEGTRFVAVRYGNIVASRGSVIPLFLEQIRSGNPVTLTSEKMTRFLMPSSSAVETIFEAIKNARAGEIVVRTAPSVRMTHVVKALLRGRPIPIRITGIRPGEKLHETLITHEEAERTVRMGEFIFLAPMLPEFLDRRPQTDLTRLQTELSSNSDVLDFDETVSLMKAWQVDRWETEPA</sequence>
<accession>A0A4D7QLZ0</accession>
<dbReference type="Pfam" id="PF02719">
    <property type="entry name" value="Polysacc_synt_2"/>
    <property type="match status" value="1"/>
</dbReference>
<dbReference type="EMBL" id="CP039865">
    <property type="protein sequence ID" value="QCK88860.1"/>
    <property type="molecule type" value="Genomic_DNA"/>
</dbReference>
<dbReference type="InterPro" id="IPR003869">
    <property type="entry name" value="Polysac_CapD-like"/>
</dbReference>
<proteinExistence type="inferred from homology"/>
<reference evidence="3 4" key="1">
    <citation type="submission" date="2019-04" db="EMBL/GenBank/DDBJ databases">
        <title>Phreatobacter aquaticus sp. nov.</title>
        <authorList>
            <person name="Choi A."/>
            <person name="Baek K."/>
        </authorList>
    </citation>
    <scope>NUCLEOTIDE SEQUENCE [LARGE SCALE GENOMIC DNA]</scope>
    <source>
        <strain evidence="3 4">NMCR1094</strain>
    </source>
</reference>
<dbReference type="InterPro" id="IPR051203">
    <property type="entry name" value="Polysaccharide_Synthase-Rel"/>
</dbReference>
<protein>
    <submittedName>
        <fullName evidence="3">NAD-dependent epimerase/dehydratase family protein</fullName>
    </submittedName>
</protein>
<evidence type="ECO:0000313" key="4">
    <source>
        <dbReference type="Proteomes" id="UP000298588"/>
    </source>
</evidence>
<evidence type="ECO:0000313" key="3">
    <source>
        <dbReference type="EMBL" id="QCK88860.1"/>
    </source>
</evidence>
<dbReference type="KEGG" id="paqt:E8L99_18480"/>
<keyword evidence="4" id="KW-1185">Reference proteome</keyword>
<gene>
    <name evidence="3" type="ORF">E8L99_18480</name>
</gene>
<feature type="domain" description="Polysaccharide biosynthesis protein CapD-like" evidence="2">
    <location>
        <begin position="10"/>
        <end position="297"/>
    </location>
</feature>
<dbReference type="SUPFAM" id="SSF51735">
    <property type="entry name" value="NAD(P)-binding Rossmann-fold domains"/>
    <property type="match status" value="1"/>
</dbReference>
<dbReference type="AlphaFoldDB" id="A0A4D7QLZ0"/>
<dbReference type="PANTHER" id="PTHR43318:SF2">
    <property type="entry name" value="UDP-N-ACETYLGLUCOSAMINE 4,6-DEHYDRATASE (INVERTING)"/>
    <property type="match status" value="1"/>
</dbReference>